<evidence type="ECO:0000259" key="7">
    <source>
        <dbReference type="Pfam" id="PF08124"/>
    </source>
</evidence>
<dbReference type="InterPro" id="IPR008929">
    <property type="entry name" value="Chondroitin_lyas"/>
</dbReference>
<dbReference type="InterPro" id="IPR038970">
    <property type="entry name" value="Lyase_8"/>
</dbReference>
<dbReference type="Proteomes" id="UP001596288">
    <property type="component" value="Unassembled WGS sequence"/>
</dbReference>
<dbReference type="Gene3D" id="2.70.98.10">
    <property type="match status" value="1"/>
</dbReference>
<feature type="signal peptide" evidence="5">
    <location>
        <begin position="1"/>
        <end position="25"/>
    </location>
</feature>
<gene>
    <name evidence="8" type="ORF">ACFQAV_08615</name>
</gene>
<keyword evidence="3 8" id="KW-0456">Lyase</keyword>
<dbReference type="InterPro" id="IPR011013">
    <property type="entry name" value="Gal_mutarotase_sf_dom"/>
</dbReference>
<dbReference type="GO" id="GO:0016829">
    <property type="term" value="F:lyase activity"/>
    <property type="evidence" value="ECO:0007669"/>
    <property type="project" value="UniProtKB-KW"/>
</dbReference>
<evidence type="ECO:0000313" key="9">
    <source>
        <dbReference type="Proteomes" id="UP001596288"/>
    </source>
</evidence>
<dbReference type="PANTHER" id="PTHR38481:SF1">
    <property type="entry name" value="HYALURONATE LYASE"/>
    <property type="match status" value="1"/>
</dbReference>
<feature type="chain" id="PRO_5047068624" evidence="5">
    <location>
        <begin position="26"/>
        <end position="888"/>
    </location>
</feature>
<feature type="region of interest" description="Disordered" evidence="4">
    <location>
        <begin position="27"/>
        <end position="61"/>
    </location>
</feature>
<dbReference type="CDD" id="cd01083">
    <property type="entry name" value="GAG_Lyase"/>
    <property type="match status" value="1"/>
</dbReference>
<dbReference type="InterPro" id="IPR014718">
    <property type="entry name" value="GH-type_carb-bd"/>
</dbReference>
<comment type="similarity">
    <text evidence="1">Belongs to the polysaccharide lyase 8 family.</text>
</comment>
<dbReference type="EMBL" id="JBHSSF010000020">
    <property type="protein sequence ID" value="MFC6176901.1"/>
    <property type="molecule type" value="Genomic_DNA"/>
</dbReference>
<dbReference type="Pfam" id="PF02278">
    <property type="entry name" value="Lyase_8"/>
    <property type="match status" value="1"/>
</dbReference>
<dbReference type="Pfam" id="PF08124">
    <property type="entry name" value="Lyase_8_N"/>
    <property type="match status" value="1"/>
</dbReference>
<dbReference type="InterPro" id="IPR003159">
    <property type="entry name" value="Lyase_8_central_dom"/>
</dbReference>
<feature type="domain" description="Polysaccharide lyase 8 N-terminal alpha-helical" evidence="7">
    <location>
        <begin position="135"/>
        <end position="458"/>
    </location>
</feature>
<feature type="compositionally biased region" description="Polar residues" evidence="4">
    <location>
        <begin position="50"/>
        <end position="61"/>
    </location>
</feature>
<dbReference type="InterPro" id="IPR011071">
    <property type="entry name" value="Lyase_8-like_C"/>
</dbReference>
<name>A0ABW1RP08_9LACO</name>
<feature type="compositionally biased region" description="Polar residues" evidence="4">
    <location>
        <begin position="27"/>
        <end position="43"/>
    </location>
</feature>
<evidence type="ECO:0000256" key="2">
    <source>
        <dbReference type="ARBA" id="ARBA00022729"/>
    </source>
</evidence>
<feature type="domain" description="Polysaccharide lyase family 8 central" evidence="6">
    <location>
        <begin position="504"/>
        <end position="766"/>
    </location>
</feature>
<dbReference type="Gene3D" id="1.50.10.100">
    <property type="entry name" value="Chondroitin AC/alginate lyase"/>
    <property type="match status" value="1"/>
</dbReference>
<evidence type="ECO:0000256" key="4">
    <source>
        <dbReference type="SAM" id="MobiDB-lite"/>
    </source>
</evidence>
<dbReference type="Gene3D" id="2.60.220.10">
    <property type="entry name" value="Polysaccharide lyase family 8-like, C-terminal"/>
    <property type="match status" value="1"/>
</dbReference>
<accession>A0ABW1RP08</accession>
<dbReference type="PANTHER" id="PTHR38481">
    <property type="entry name" value="HYALURONATE LYASE"/>
    <property type="match status" value="1"/>
</dbReference>
<dbReference type="SUPFAM" id="SSF74650">
    <property type="entry name" value="Galactose mutarotase-like"/>
    <property type="match status" value="1"/>
</dbReference>
<proteinExistence type="inferred from homology"/>
<keyword evidence="9" id="KW-1185">Reference proteome</keyword>
<evidence type="ECO:0000256" key="1">
    <source>
        <dbReference type="ARBA" id="ARBA00006699"/>
    </source>
</evidence>
<keyword evidence="2 5" id="KW-0732">Signal</keyword>
<evidence type="ECO:0000259" key="6">
    <source>
        <dbReference type="Pfam" id="PF02278"/>
    </source>
</evidence>
<dbReference type="InterPro" id="IPR012970">
    <property type="entry name" value="Lyase_8_alpha_N"/>
</dbReference>
<evidence type="ECO:0000256" key="5">
    <source>
        <dbReference type="SAM" id="SignalP"/>
    </source>
</evidence>
<evidence type="ECO:0000256" key="3">
    <source>
        <dbReference type="ARBA" id="ARBA00023239"/>
    </source>
</evidence>
<protein>
    <submittedName>
        <fullName evidence="8">Polysaccharide lyase 8 family protein</fullName>
    </submittedName>
</protein>
<dbReference type="SUPFAM" id="SSF48230">
    <property type="entry name" value="Chondroitin AC/alginate lyase"/>
    <property type="match status" value="1"/>
</dbReference>
<sequence>MKTRYMIFISATLSVLALQANNVDAATTDNGDNNKIENIQNESVTDKVSESQSTTTEKISTSGVNNALQNNQPITTYNALVQTKSVPQKENIATNATTTTATQVKKDTAVTAAKVASPKSDVTSPDNYDQMLQSWKDVVVGDSYYDNSNQEMNQMGSQQDKNVAQLWDSMDKSDERKNLWNGIKELTTSAHITTDYRNLESLAIATANPGSKYYNDPLMTKDVVDGFNWLNVNKYNQNIKAYGNWWDWEIGTPLFVNNIATIMQPHLTKEQIQNSMDAITFFVPDPDYFRGSVYPQSKAEATGANQVDIAKVKIIQALIEKDEPGLKKAVKALEKVFPLVDDGEGFYRDGSFIQHENVGYNASYGNVLIDGVSQLLPVIQGTPYALSDDSMDSIKFWVEKGFAPFVYKGNSMDMVRGRAISRPYFQSNDSGADLIRSITRVISTYPTAEQAKFQSLIKYWLSYGNNYDNYIQQLTSYRDVDLISKIMQDDKIEATDFQNTNLYNFATMDKVLLKNGAKNFAIGINMSSSRIKRYESLNNENLHGWYTGDGMLFVYNNDLNQYNDNYWATVDPYKLPGTTETDAVQKNAAGAKASTKSFVGGSAFGNIGSIGNVGSIAMDFINNDGDLTAHKSWFLMNDGVVALGSAINNTSKNKALTVIDNRKLEDNSNYTIYVDGKIYEPKLNDPQQLEKVSSIYLQSDKPDESIGYKFITPQNLNLGLVERQGAWSEINTAESRTEYIRTYLEIYKDHVQKDDTYNYVIYPNVDLNEFNNITTPRIIKNTNDAQIVKNGATTGINIFNASDEKVDGMEFTNPISVTKIDNGNQKLFGISDPSQNIGAETTFKIKDDGYRLLSSDKNLQVELVDGYWNVSLLTNGHNGATHVLSLAK</sequence>
<organism evidence="8 9">
    <name type="scientific">Companilactobacillus huachuanensis</name>
    <dbReference type="NCBI Taxonomy" id="2559914"/>
    <lineage>
        <taxon>Bacteria</taxon>
        <taxon>Bacillati</taxon>
        <taxon>Bacillota</taxon>
        <taxon>Bacilli</taxon>
        <taxon>Lactobacillales</taxon>
        <taxon>Lactobacillaceae</taxon>
        <taxon>Companilactobacillus</taxon>
    </lineage>
</organism>
<comment type="caution">
    <text evidence="8">The sequence shown here is derived from an EMBL/GenBank/DDBJ whole genome shotgun (WGS) entry which is preliminary data.</text>
</comment>
<dbReference type="RefSeq" id="WP_137610691.1">
    <property type="nucleotide sequence ID" value="NZ_BJDF01000003.1"/>
</dbReference>
<dbReference type="SUPFAM" id="SSF49863">
    <property type="entry name" value="Hyaluronate lyase-like, C-terminal domain"/>
    <property type="match status" value="1"/>
</dbReference>
<evidence type="ECO:0000313" key="8">
    <source>
        <dbReference type="EMBL" id="MFC6176901.1"/>
    </source>
</evidence>
<reference evidence="9" key="1">
    <citation type="journal article" date="2019" name="Int. J. Syst. Evol. Microbiol.">
        <title>The Global Catalogue of Microorganisms (GCM) 10K type strain sequencing project: providing services to taxonomists for standard genome sequencing and annotation.</title>
        <authorList>
            <consortium name="The Broad Institute Genomics Platform"/>
            <consortium name="The Broad Institute Genome Sequencing Center for Infectious Disease"/>
            <person name="Wu L."/>
            <person name="Ma J."/>
        </authorList>
    </citation>
    <scope>NUCLEOTIDE SEQUENCE [LARGE SCALE GENOMIC DNA]</scope>
    <source>
        <strain evidence="9">CCM 8927</strain>
    </source>
</reference>